<feature type="domain" description="Glycosyl transferase family 1" evidence="1">
    <location>
        <begin position="177"/>
        <end position="340"/>
    </location>
</feature>
<accession>A0A1W2AQ62</accession>
<sequence length="363" mass="41463">MKKILFILHLPPPVHGAAMVGGFIRDSKIINSTFTTKFIDLGTSASIQEIGKNGVKKWMRFLKIFKETITSLLVFRPKLVYMTLNSHGNGFYKDCLVVLILKIFRTNIIYHFHNKGVADYQDKWFDHLLYLLVLKNEKVILTSPYLYYDIKKYVKEKNVYYCPNGIPIIDDSPSLIKKDNDKVRLLFLSNLLKFKGLFVLVDACKILKTRKVVFQSVVVGGEGDISKEEFENIIKQNNISDVLFYVGRKYNEEKAAEFKNADIFVHPTLDDCAPIVLLEAMQFSLPMVSTFEGGIPDIIQEGKSGFLVQKNDATSLADKIEILINDELLREEMGAYANKRYATHHTLAVFEENLVSILKAPFN</sequence>
<dbReference type="PANTHER" id="PTHR12526">
    <property type="entry name" value="GLYCOSYLTRANSFERASE"/>
    <property type="match status" value="1"/>
</dbReference>
<dbReference type="OrthoDB" id="7560678at2"/>
<reference evidence="2 3" key="1">
    <citation type="submission" date="2017-04" db="EMBL/GenBank/DDBJ databases">
        <authorList>
            <person name="Afonso C.L."/>
            <person name="Miller P.J."/>
            <person name="Scott M.A."/>
            <person name="Spackman E."/>
            <person name="Goraichik I."/>
            <person name="Dimitrov K.M."/>
            <person name="Suarez D.L."/>
            <person name="Swayne D.E."/>
        </authorList>
    </citation>
    <scope>NUCLEOTIDE SEQUENCE [LARGE SCALE GENOMIC DNA]</scope>
    <source>
        <strain evidence="2 3">DSM 21164</strain>
    </source>
</reference>
<name>A0A1W2AQ62_9FLAO</name>
<gene>
    <name evidence="2" type="ORF">SAMN05660703_2143</name>
</gene>
<dbReference type="AlphaFoldDB" id="A0A1W2AQ62"/>
<dbReference type="InterPro" id="IPR001296">
    <property type="entry name" value="Glyco_trans_1"/>
</dbReference>
<dbReference type="Proteomes" id="UP000192360">
    <property type="component" value="Unassembled WGS sequence"/>
</dbReference>
<dbReference type="RefSeq" id="WP_084061477.1">
    <property type="nucleotide sequence ID" value="NZ_FWXO01000003.1"/>
</dbReference>
<dbReference type="CDD" id="cd03801">
    <property type="entry name" value="GT4_PimA-like"/>
    <property type="match status" value="1"/>
</dbReference>
<dbReference type="SUPFAM" id="SSF53756">
    <property type="entry name" value="UDP-Glycosyltransferase/glycogen phosphorylase"/>
    <property type="match status" value="1"/>
</dbReference>
<protein>
    <submittedName>
        <fullName evidence="2">Glycosyltransferase involved in cell wall bisynthesis</fullName>
    </submittedName>
</protein>
<dbReference type="PANTHER" id="PTHR12526:SF627">
    <property type="entry name" value="D-RHAMNOSYLTRANSFERASE WBPZ"/>
    <property type="match status" value="1"/>
</dbReference>
<dbReference type="EMBL" id="FWXO01000003">
    <property type="protein sequence ID" value="SMC62847.1"/>
    <property type="molecule type" value="Genomic_DNA"/>
</dbReference>
<dbReference type="STRING" id="504486.SAMN05660703_2143"/>
<keyword evidence="3" id="KW-1185">Reference proteome</keyword>
<evidence type="ECO:0000313" key="2">
    <source>
        <dbReference type="EMBL" id="SMC62847.1"/>
    </source>
</evidence>
<evidence type="ECO:0000259" key="1">
    <source>
        <dbReference type="Pfam" id="PF00534"/>
    </source>
</evidence>
<evidence type="ECO:0000313" key="3">
    <source>
        <dbReference type="Proteomes" id="UP000192360"/>
    </source>
</evidence>
<keyword evidence="2" id="KW-0808">Transferase</keyword>
<dbReference type="Gene3D" id="3.40.50.2000">
    <property type="entry name" value="Glycogen Phosphorylase B"/>
    <property type="match status" value="2"/>
</dbReference>
<dbReference type="Pfam" id="PF00534">
    <property type="entry name" value="Glycos_transf_1"/>
    <property type="match status" value="1"/>
</dbReference>
<proteinExistence type="predicted"/>
<dbReference type="GO" id="GO:0016757">
    <property type="term" value="F:glycosyltransferase activity"/>
    <property type="evidence" value="ECO:0007669"/>
    <property type="project" value="InterPro"/>
</dbReference>
<organism evidence="2 3">
    <name type="scientific">Cellulophaga tyrosinoxydans</name>
    <dbReference type="NCBI Taxonomy" id="504486"/>
    <lineage>
        <taxon>Bacteria</taxon>
        <taxon>Pseudomonadati</taxon>
        <taxon>Bacteroidota</taxon>
        <taxon>Flavobacteriia</taxon>
        <taxon>Flavobacteriales</taxon>
        <taxon>Flavobacteriaceae</taxon>
        <taxon>Cellulophaga</taxon>
    </lineage>
</organism>